<evidence type="ECO:0000256" key="2">
    <source>
        <dbReference type="ARBA" id="ARBA00007441"/>
    </source>
</evidence>
<evidence type="ECO:0000259" key="6">
    <source>
        <dbReference type="Pfam" id="PF00155"/>
    </source>
</evidence>
<protein>
    <submittedName>
        <fullName evidence="7">Pyridoxal phosphate-dependent aminotransferase</fullName>
    </submittedName>
</protein>
<sequence>MNAPSDMPTTPVFPSRLPNVGTTIFTVMSALAAEKGAVNLGQGFPDFDCDPRIVDAVAAAMRNGHNQYPPMAGVAPLRDAIADKIAQVYGRRYDPGTEITVTAGATQALLTAILCAVHPGDEVIVVEPTYDSYLPSIELAGGTPVFVTLDAPDYTIPFDRLAAAITPKTRMILINTPHNPTGTVWREADMRKLEDIVRGTNVLILSDEVYEHMVYDGARHESVARYPELAARSFIVSSFGKTYHVTGWKVGYVAAPAALTAEFRKVHQFNVFTVNTPMQIGLADYLRDPAPYLSLAGFYQQKRDFFRAGLERTRFKLLPCTGTYFQCVDYSAISDLPEAEFSKWLTSEIGVAAIPVSAFYHEPHESGVVRFCFAKQESTLASALERLARL</sequence>
<gene>
    <name evidence="7" type="ORF">D5R55_12615</name>
</gene>
<reference evidence="7 8" key="1">
    <citation type="submission" date="2018-12" db="EMBL/GenBank/DDBJ databases">
        <title>Cadmium resistance mechanism in endophytic bacteria Burkholderia cenocepacia YG-3.</title>
        <authorList>
            <person name="Zhang X."/>
            <person name="Wang X."/>
            <person name="Zhu Y."/>
        </authorList>
    </citation>
    <scope>NUCLEOTIDE SEQUENCE [LARGE SCALE GENOMIC DNA]</scope>
    <source>
        <strain evidence="7 8">YG-3</strain>
    </source>
</reference>
<evidence type="ECO:0000256" key="4">
    <source>
        <dbReference type="ARBA" id="ARBA00022679"/>
    </source>
</evidence>
<proteinExistence type="inferred from homology"/>
<keyword evidence="3 7" id="KW-0032">Aminotransferase</keyword>
<feature type="domain" description="Aminotransferase class I/classII large" evidence="6">
    <location>
        <begin position="37"/>
        <end position="387"/>
    </location>
</feature>
<dbReference type="Pfam" id="PF00155">
    <property type="entry name" value="Aminotran_1_2"/>
    <property type="match status" value="1"/>
</dbReference>
<evidence type="ECO:0000256" key="5">
    <source>
        <dbReference type="ARBA" id="ARBA00022898"/>
    </source>
</evidence>
<dbReference type="GO" id="GO:0016212">
    <property type="term" value="F:kynurenine-oxoglutarate transaminase activity"/>
    <property type="evidence" value="ECO:0007669"/>
    <property type="project" value="TreeGrafter"/>
</dbReference>
<dbReference type="InterPro" id="IPR015421">
    <property type="entry name" value="PyrdxlP-dep_Trfase_major"/>
</dbReference>
<dbReference type="AlphaFoldDB" id="A0A3S9N7U9"/>
<dbReference type="GO" id="GO:0030170">
    <property type="term" value="F:pyridoxal phosphate binding"/>
    <property type="evidence" value="ECO:0007669"/>
    <property type="project" value="InterPro"/>
</dbReference>
<dbReference type="FunFam" id="3.40.640.10:FF:000033">
    <property type="entry name" value="Aspartate aminotransferase"/>
    <property type="match status" value="1"/>
</dbReference>
<evidence type="ECO:0000313" key="8">
    <source>
        <dbReference type="Proteomes" id="UP000277191"/>
    </source>
</evidence>
<evidence type="ECO:0000256" key="1">
    <source>
        <dbReference type="ARBA" id="ARBA00001933"/>
    </source>
</evidence>
<dbReference type="Gene3D" id="3.40.640.10">
    <property type="entry name" value="Type I PLP-dependent aspartate aminotransferase-like (Major domain)"/>
    <property type="match status" value="1"/>
</dbReference>
<dbReference type="GO" id="GO:0005737">
    <property type="term" value="C:cytoplasm"/>
    <property type="evidence" value="ECO:0007669"/>
    <property type="project" value="TreeGrafter"/>
</dbReference>
<dbReference type="NCBIfam" id="NF009079">
    <property type="entry name" value="PRK12414.1"/>
    <property type="match status" value="1"/>
</dbReference>
<dbReference type="InterPro" id="IPR051326">
    <property type="entry name" value="Kynurenine-oxoglutarate_AT"/>
</dbReference>
<comment type="cofactor">
    <cofactor evidence="1">
        <name>pyridoxal 5'-phosphate</name>
        <dbReference type="ChEBI" id="CHEBI:597326"/>
    </cofactor>
</comment>
<evidence type="ECO:0000256" key="3">
    <source>
        <dbReference type="ARBA" id="ARBA00022576"/>
    </source>
</evidence>
<dbReference type="NCBIfam" id="NF006569">
    <property type="entry name" value="PRK09082.1"/>
    <property type="match status" value="1"/>
</dbReference>
<dbReference type="Gene3D" id="3.90.1150.10">
    <property type="entry name" value="Aspartate Aminotransferase, domain 1"/>
    <property type="match status" value="1"/>
</dbReference>
<dbReference type="EMBL" id="CP034545">
    <property type="protein sequence ID" value="AZQ51773.1"/>
    <property type="molecule type" value="Genomic_DNA"/>
</dbReference>
<evidence type="ECO:0000313" key="7">
    <source>
        <dbReference type="EMBL" id="AZQ51773.1"/>
    </source>
</evidence>
<dbReference type="InterPro" id="IPR015424">
    <property type="entry name" value="PyrdxlP-dep_Trfase"/>
</dbReference>
<comment type="similarity">
    <text evidence="2">Belongs to the class-I pyridoxal-phosphate-dependent aminotransferase family.</text>
</comment>
<dbReference type="PANTHER" id="PTHR43807:SF20">
    <property type="entry name" value="FI04487P"/>
    <property type="match status" value="1"/>
</dbReference>
<keyword evidence="4 7" id="KW-0808">Transferase</keyword>
<dbReference type="RefSeq" id="WP_126362544.1">
    <property type="nucleotide sequence ID" value="NZ_CP034545.1"/>
</dbReference>
<dbReference type="SUPFAM" id="SSF53383">
    <property type="entry name" value="PLP-dependent transferases"/>
    <property type="match status" value="1"/>
</dbReference>
<dbReference type="PANTHER" id="PTHR43807">
    <property type="entry name" value="FI04487P"/>
    <property type="match status" value="1"/>
</dbReference>
<dbReference type="InterPro" id="IPR015422">
    <property type="entry name" value="PyrdxlP-dep_Trfase_small"/>
</dbReference>
<keyword evidence="5" id="KW-0663">Pyridoxal phosphate</keyword>
<dbReference type="Proteomes" id="UP000277191">
    <property type="component" value="Chromosome 1"/>
</dbReference>
<dbReference type="CDD" id="cd00609">
    <property type="entry name" value="AAT_like"/>
    <property type="match status" value="1"/>
</dbReference>
<dbReference type="InterPro" id="IPR004839">
    <property type="entry name" value="Aminotransferase_I/II_large"/>
</dbReference>
<name>A0A3S9N7U9_9BURK</name>
<organism evidence="7 8">
    <name type="scientific">Burkholderia cenocepacia</name>
    <dbReference type="NCBI Taxonomy" id="95486"/>
    <lineage>
        <taxon>Bacteria</taxon>
        <taxon>Pseudomonadati</taxon>
        <taxon>Pseudomonadota</taxon>
        <taxon>Betaproteobacteria</taxon>
        <taxon>Burkholderiales</taxon>
        <taxon>Burkholderiaceae</taxon>
        <taxon>Burkholderia</taxon>
        <taxon>Burkholderia cepacia complex</taxon>
    </lineage>
</organism>
<accession>A0A3S9N7U9</accession>